<proteinExistence type="predicted"/>
<evidence type="ECO:0008006" key="6">
    <source>
        <dbReference type="Google" id="ProtNLM"/>
    </source>
</evidence>
<evidence type="ECO:0000313" key="5">
    <source>
        <dbReference type="Proteomes" id="UP000029920"/>
    </source>
</evidence>
<keyword evidence="2" id="KW-0808">Transferase</keyword>
<dbReference type="GO" id="GO:0009007">
    <property type="term" value="F:site-specific DNA-methyltransferase (adenine-specific) activity"/>
    <property type="evidence" value="ECO:0007669"/>
    <property type="project" value="UniProtKB-EC"/>
</dbReference>
<keyword evidence="3" id="KW-0949">S-adenosyl-L-methionine</keyword>
<dbReference type="InterPro" id="IPR012327">
    <property type="entry name" value="MeTrfase_D12"/>
</dbReference>
<name>A0A4U8UFC5_9HELI</name>
<dbReference type="InterPro" id="IPR029063">
    <property type="entry name" value="SAM-dependent_MTases_sf"/>
</dbReference>
<dbReference type="Proteomes" id="UP000029920">
    <property type="component" value="Unassembled WGS sequence"/>
</dbReference>
<accession>A0A4U8UFC5</accession>
<dbReference type="Gene3D" id="3.40.50.150">
    <property type="entry name" value="Vaccinia Virus protein VP39"/>
    <property type="match status" value="1"/>
</dbReference>
<dbReference type="AlphaFoldDB" id="A0A4U8UFC5"/>
<dbReference type="SUPFAM" id="SSF53335">
    <property type="entry name" value="S-adenosyl-L-methionine-dependent methyltransferases"/>
    <property type="match status" value="1"/>
</dbReference>
<dbReference type="RefSeq" id="WP_084590190.1">
    <property type="nucleotide sequence ID" value="NZ_JRPC02000009.1"/>
</dbReference>
<keyword evidence="1" id="KW-0489">Methyltransferase</keyword>
<organism evidence="4 5">
    <name type="scientific">Helicobacter apodemus</name>
    <dbReference type="NCBI Taxonomy" id="135569"/>
    <lineage>
        <taxon>Bacteria</taxon>
        <taxon>Pseudomonadati</taxon>
        <taxon>Campylobacterota</taxon>
        <taxon>Epsilonproteobacteria</taxon>
        <taxon>Campylobacterales</taxon>
        <taxon>Helicobacteraceae</taxon>
        <taxon>Helicobacter</taxon>
    </lineage>
</organism>
<gene>
    <name evidence="4" type="ORF">LS72_004515</name>
</gene>
<protein>
    <recommendedName>
        <fullName evidence="6">DNA methyltransferase</fullName>
    </recommendedName>
</protein>
<evidence type="ECO:0000256" key="2">
    <source>
        <dbReference type="ARBA" id="ARBA00022679"/>
    </source>
</evidence>
<evidence type="ECO:0000256" key="3">
    <source>
        <dbReference type="ARBA" id="ARBA00022691"/>
    </source>
</evidence>
<comment type="caution">
    <text evidence="4">The sequence shown here is derived from an EMBL/GenBank/DDBJ whole genome shotgun (WGS) entry which is preliminary data.</text>
</comment>
<dbReference type="Pfam" id="PF02086">
    <property type="entry name" value="MethyltransfD12"/>
    <property type="match status" value="1"/>
</dbReference>
<evidence type="ECO:0000313" key="4">
    <source>
        <dbReference type="EMBL" id="TLE16168.1"/>
    </source>
</evidence>
<evidence type="ECO:0000256" key="1">
    <source>
        <dbReference type="ARBA" id="ARBA00022603"/>
    </source>
</evidence>
<dbReference type="GO" id="GO:0009307">
    <property type="term" value="P:DNA restriction-modification system"/>
    <property type="evidence" value="ECO:0007669"/>
    <property type="project" value="InterPro"/>
</dbReference>
<reference evidence="4 5" key="1">
    <citation type="journal article" date="2014" name="Genome Announc.">
        <title>Draft genome sequences of eight enterohepatic helicobacter species isolated from both laboratory and wild rodents.</title>
        <authorList>
            <person name="Sheh A."/>
            <person name="Shen Z."/>
            <person name="Fox J.G."/>
        </authorList>
    </citation>
    <scope>NUCLEOTIDE SEQUENCE [LARGE SCALE GENOMIC DNA]</scope>
    <source>
        <strain evidence="4 5">MIT-03-7007</strain>
    </source>
</reference>
<dbReference type="GO" id="GO:0032259">
    <property type="term" value="P:methylation"/>
    <property type="evidence" value="ECO:0007669"/>
    <property type="project" value="UniProtKB-KW"/>
</dbReference>
<sequence length="123" mass="14296">MFSIPNRRYTGAKTKLLDSIDTSILKAFDYRDKHNLSFFDVFSGTGVVSEYFVKNRCVINDFLHSNYVIYQGFFAQEKYDKKKLKSLSQEFQGIDSKSLKENYYSKYFGINSLAKNDSKMIGC</sequence>
<keyword evidence="5" id="KW-1185">Reference proteome</keyword>
<dbReference type="EMBL" id="JRPC02000009">
    <property type="protein sequence ID" value="TLE16168.1"/>
    <property type="molecule type" value="Genomic_DNA"/>
</dbReference>